<dbReference type="GO" id="GO:0035494">
    <property type="term" value="P:SNARE complex disassembly"/>
    <property type="evidence" value="ECO:0007669"/>
    <property type="project" value="InterPro"/>
</dbReference>
<evidence type="ECO:0000256" key="4">
    <source>
        <dbReference type="RuleBase" id="RU367045"/>
    </source>
</evidence>
<dbReference type="InterPro" id="IPR039812">
    <property type="entry name" value="Vesicle-fus_ATPase"/>
</dbReference>
<comment type="caution">
    <text evidence="7">The sequence shown here is derived from an EMBL/GenBank/DDBJ whole genome shotgun (WGS) entry which is preliminary data.</text>
</comment>
<comment type="similarity">
    <text evidence="1 4">Belongs to the AAA ATPase family.</text>
</comment>
<dbReference type="InterPro" id="IPR054419">
    <property type="entry name" value="NSF_ATPase_lid"/>
</dbReference>
<keyword evidence="4" id="KW-0378">Hydrolase</keyword>
<dbReference type="GO" id="GO:0016887">
    <property type="term" value="F:ATP hydrolysis activity"/>
    <property type="evidence" value="ECO:0007669"/>
    <property type="project" value="InterPro"/>
</dbReference>
<dbReference type="GO" id="GO:0043001">
    <property type="term" value="P:Golgi to plasma membrane protein transport"/>
    <property type="evidence" value="ECO:0007669"/>
    <property type="project" value="TreeGrafter"/>
</dbReference>
<dbReference type="GO" id="GO:0005524">
    <property type="term" value="F:ATP binding"/>
    <property type="evidence" value="ECO:0007669"/>
    <property type="project" value="UniProtKB-UniRule"/>
</dbReference>
<keyword evidence="4" id="KW-0653">Protein transport</keyword>
<keyword evidence="4" id="KW-0460">Magnesium</keyword>
<dbReference type="OrthoDB" id="9982946at2759"/>
<evidence type="ECO:0000256" key="3">
    <source>
        <dbReference type="ARBA" id="ARBA00022840"/>
    </source>
</evidence>
<dbReference type="GO" id="GO:0046872">
    <property type="term" value="F:metal ion binding"/>
    <property type="evidence" value="ECO:0007669"/>
    <property type="project" value="UniProtKB-UniRule"/>
</dbReference>
<dbReference type="AlphaFoldDB" id="A0A7J7K4W1"/>
<keyword evidence="8" id="KW-1185">Reference proteome</keyword>
<evidence type="ECO:0000256" key="5">
    <source>
        <dbReference type="SAM" id="MobiDB-lite"/>
    </source>
</evidence>
<dbReference type="EC" id="3.6.4.6" evidence="4"/>
<accession>A0A7J7K4W1</accession>
<comment type="subcellular location">
    <subcellularLocation>
        <location evidence="4">Cytoplasm</location>
    </subcellularLocation>
</comment>
<comment type="cofactor">
    <cofactor evidence="4">
        <name>Mg(2+)</name>
        <dbReference type="ChEBI" id="CHEBI:18420"/>
    </cofactor>
    <text evidence="4">Binds 1 Mg(2+) ion per subunit.</text>
</comment>
<dbReference type="EMBL" id="VXIV02001261">
    <property type="protein sequence ID" value="KAF6033682.1"/>
    <property type="molecule type" value="Genomic_DNA"/>
</dbReference>
<proteinExistence type="inferred from homology"/>
<keyword evidence="4" id="KW-0963">Cytoplasm</keyword>
<keyword evidence="3 4" id="KW-0067">ATP-binding</keyword>
<protein>
    <recommendedName>
        <fullName evidence="4">Vesicle-fusing ATPase</fullName>
        <ecNumber evidence="4">3.6.4.6</ecNumber>
    </recommendedName>
</protein>
<evidence type="ECO:0000256" key="1">
    <source>
        <dbReference type="ARBA" id="ARBA00006914"/>
    </source>
</evidence>
<keyword evidence="4" id="KW-0931">ER-Golgi transport</keyword>
<evidence type="ECO:0000259" key="6">
    <source>
        <dbReference type="Pfam" id="PF21964"/>
    </source>
</evidence>
<gene>
    <name evidence="7" type="ORF">EB796_008009</name>
</gene>
<evidence type="ECO:0000313" key="7">
    <source>
        <dbReference type="EMBL" id="KAF6033682.1"/>
    </source>
</evidence>
<evidence type="ECO:0000256" key="2">
    <source>
        <dbReference type="ARBA" id="ARBA00022741"/>
    </source>
</evidence>
<comment type="catalytic activity">
    <reaction evidence="4">
        <text>ATP + H2O = ADP + phosphate + H(+)</text>
        <dbReference type="Rhea" id="RHEA:13065"/>
        <dbReference type="ChEBI" id="CHEBI:15377"/>
        <dbReference type="ChEBI" id="CHEBI:15378"/>
        <dbReference type="ChEBI" id="CHEBI:30616"/>
        <dbReference type="ChEBI" id="CHEBI:43474"/>
        <dbReference type="ChEBI" id="CHEBI:456216"/>
        <dbReference type="EC" id="3.6.4.6"/>
    </reaction>
</comment>
<keyword evidence="4" id="KW-0813">Transport</keyword>
<dbReference type="Pfam" id="PF21964">
    <property type="entry name" value="NSF_ATPase_lid"/>
    <property type="match status" value="1"/>
</dbReference>
<feature type="domain" description="NSF AAA+ ATPase lid" evidence="6">
    <location>
        <begin position="139"/>
        <end position="182"/>
    </location>
</feature>
<keyword evidence="4" id="KW-0479">Metal-binding</keyword>
<evidence type="ECO:0000313" key="8">
    <source>
        <dbReference type="Proteomes" id="UP000593567"/>
    </source>
</evidence>
<comment type="function">
    <text evidence="4">Required for vesicle-mediated transport. Catalyzes the fusion of transport vesicles within the Golgi cisternae. Is also required for transport from the endoplasmic reticulum to the Golgi stack. Seems to function as a fusion protein required for the delivery of cargo proteins to all compartments of the Golgi stack independent of vesicle origin.</text>
</comment>
<dbReference type="Proteomes" id="UP000593567">
    <property type="component" value="Unassembled WGS sequence"/>
</dbReference>
<dbReference type="PANTHER" id="PTHR23078:SF3">
    <property type="entry name" value="VESICLE-FUSING ATPASE"/>
    <property type="match status" value="1"/>
</dbReference>
<organism evidence="7 8">
    <name type="scientific">Bugula neritina</name>
    <name type="common">Brown bryozoan</name>
    <name type="synonym">Sertularia neritina</name>
    <dbReference type="NCBI Taxonomy" id="10212"/>
    <lineage>
        <taxon>Eukaryota</taxon>
        <taxon>Metazoa</taxon>
        <taxon>Spiralia</taxon>
        <taxon>Lophotrochozoa</taxon>
        <taxon>Bryozoa</taxon>
        <taxon>Gymnolaemata</taxon>
        <taxon>Cheilostomatida</taxon>
        <taxon>Flustrina</taxon>
        <taxon>Buguloidea</taxon>
        <taxon>Bugulidae</taxon>
        <taxon>Bugula</taxon>
    </lineage>
</organism>
<feature type="region of interest" description="Disordered" evidence="5">
    <location>
        <begin position="186"/>
        <end position="208"/>
    </location>
</feature>
<sequence length="208" mass="23470">MVNFTENAKCHAIEQGRKLMVIATTSKKILLKRLQIFNAFSTVITASNLTSPDHIITALKEMNSFNSAQLTEISEKIKQVYVEGVNSANLTKKVEKDKPEERVEVEGVNSANLTKKVEKDKPEERVYVEGVNSANLTKKVEKDKPEERVDIGIKKLITLVEMAKQSEDSQIVDKFMALLKEEHPLRKDFTDYPQDDSLSKVKPHVSAV</sequence>
<keyword evidence="2 4" id="KW-0547">Nucleotide-binding</keyword>
<dbReference type="GO" id="GO:0006891">
    <property type="term" value="P:intra-Golgi vesicle-mediated transport"/>
    <property type="evidence" value="ECO:0007669"/>
    <property type="project" value="TreeGrafter"/>
</dbReference>
<dbReference type="Gene3D" id="1.10.8.60">
    <property type="match status" value="1"/>
</dbReference>
<dbReference type="GO" id="GO:0005795">
    <property type="term" value="C:Golgi stack"/>
    <property type="evidence" value="ECO:0007669"/>
    <property type="project" value="TreeGrafter"/>
</dbReference>
<reference evidence="7" key="1">
    <citation type="submission" date="2020-06" db="EMBL/GenBank/DDBJ databases">
        <title>Draft genome of Bugula neritina, a colonial animal packing powerful symbionts and potential medicines.</title>
        <authorList>
            <person name="Rayko M."/>
        </authorList>
    </citation>
    <scope>NUCLEOTIDE SEQUENCE [LARGE SCALE GENOMIC DNA]</scope>
    <source>
        <strain evidence="7">Kwan_BN1</strain>
    </source>
</reference>
<dbReference type="PANTHER" id="PTHR23078">
    <property type="entry name" value="VESICULAR-FUSION PROTEIN NSF"/>
    <property type="match status" value="1"/>
</dbReference>
<name>A0A7J7K4W1_BUGNE</name>